<evidence type="ECO:0000313" key="3">
    <source>
        <dbReference type="Proteomes" id="UP000031443"/>
    </source>
</evidence>
<feature type="region of interest" description="Disordered" evidence="1">
    <location>
        <begin position="121"/>
        <end position="146"/>
    </location>
</feature>
<keyword evidence="3" id="KW-1185">Reference proteome</keyword>
<dbReference type="AlphaFoldDB" id="M7BGR4"/>
<name>M7BGR4_CHEMY</name>
<dbReference type="Proteomes" id="UP000031443">
    <property type="component" value="Unassembled WGS sequence"/>
</dbReference>
<organism evidence="2 3">
    <name type="scientific">Chelonia mydas</name>
    <name type="common">Green sea-turtle</name>
    <name type="synonym">Chelonia agassizi</name>
    <dbReference type="NCBI Taxonomy" id="8469"/>
    <lineage>
        <taxon>Eukaryota</taxon>
        <taxon>Metazoa</taxon>
        <taxon>Chordata</taxon>
        <taxon>Craniata</taxon>
        <taxon>Vertebrata</taxon>
        <taxon>Euteleostomi</taxon>
        <taxon>Archelosauria</taxon>
        <taxon>Testudinata</taxon>
        <taxon>Testudines</taxon>
        <taxon>Cryptodira</taxon>
        <taxon>Durocryptodira</taxon>
        <taxon>Americhelydia</taxon>
        <taxon>Chelonioidea</taxon>
        <taxon>Cheloniidae</taxon>
        <taxon>Chelonia</taxon>
    </lineage>
</organism>
<evidence type="ECO:0000313" key="2">
    <source>
        <dbReference type="EMBL" id="EMP31278.1"/>
    </source>
</evidence>
<reference evidence="3" key="1">
    <citation type="journal article" date="2013" name="Nat. Genet.">
        <title>The draft genomes of soft-shell turtle and green sea turtle yield insights into the development and evolution of the turtle-specific body plan.</title>
        <authorList>
            <person name="Wang Z."/>
            <person name="Pascual-Anaya J."/>
            <person name="Zadissa A."/>
            <person name="Li W."/>
            <person name="Niimura Y."/>
            <person name="Huang Z."/>
            <person name="Li C."/>
            <person name="White S."/>
            <person name="Xiong Z."/>
            <person name="Fang D."/>
            <person name="Wang B."/>
            <person name="Ming Y."/>
            <person name="Chen Y."/>
            <person name="Zheng Y."/>
            <person name="Kuraku S."/>
            <person name="Pignatelli M."/>
            <person name="Herrero J."/>
            <person name="Beal K."/>
            <person name="Nozawa M."/>
            <person name="Li Q."/>
            <person name="Wang J."/>
            <person name="Zhang H."/>
            <person name="Yu L."/>
            <person name="Shigenobu S."/>
            <person name="Wang J."/>
            <person name="Liu J."/>
            <person name="Flicek P."/>
            <person name="Searle S."/>
            <person name="Wang J."/>
            <person name="Kuratani S."/>
            <person name="Yin Y."/>
            <person name="Aken B."/>
            <person name="Zhang G."/>
            <person name="Irie N."/>
        </authorList>
    </citation>
    <scope>NUCLEOTIDE SEQUENCE [LARGE SCALE GENOMIC DNA]</scope>
</reference>
<accession>M7BGR4</accession>
<dbReference type="EMBL" id="KB546018">
    <property type="protein sequence ID" value="EMP31278.1"/>
    <property type="molecule type" value="Genomic_DNA"/>
</dbReference>
<protein>
    <submittedName>
        <fullName evidence="2">Uncharacterized protein</fullName>
    </submittedName>
</protein>
<proteinExistence type="predicted"/>
<sequence length="206" mass="21475">MGAAESALRAGAVCRDPLAELLPRSRCCTYRSFQERHGARAAPAINRFIRRASGVVESGAGPTADTLGTLWHQKNCSAIDPGGICCSQGSDGIPSTADPGGAKSGTGEDVKQKGAYCPEFLSSTRSSDTNQRETDPAEVGKGFPDLAPFPESSVLAGGSEGYCLRWSTQADLSSESEVESCSQPRGRYQYPAYILLDPGVGAPPGA</sequence>
<gene>
    <name evidence="2" type="ORF">UY3_11598</name>
</gene>
<evidence type="ECO:0000256" key="1">
    <source>
        <dbReference type="SAM" id="MobiDB-lite"/>
    </source>
</evidence>